<dbReference type="GO" id="GO:0016788">
    <property type="term" value="F:hydrolase activity, acting on ester bonds"/>
    <property type="evidence" value="ECO:0007669"/>
    <property type="project" value="UniProtKB-ARBA"/>
</dbReference>
<proteinExistence type="inferred from homology"/>
<dbReference type="Gene3D" id="2.160.20.10">
    <property type="entry name" value="Single-stranded right-handed beta-helix, Pectin lyase-like"/>
    <property type="match status" value="2"/>
</dbReference>
<name>A0A842HE33_9BACT</name>
<keyword evidence="2" id="KW-0378">Hydrolase</keyword>
<dbReference type="InterPro" id="IPR013830">
    <property type="entry name" value="SGNH_hydro"/>
</dbReference>
<dbReference type="PANTHER" id="PTHR43695">
    <property type="entry name" value="PUTATIVE (AFU_ORTHOLOGUE AFUA_2G17250)-RELATED"/>
    <property type="match status" value="1"/>
</dbReference>
<evidence type="ECO:0000256" key="3">
    <source>
        <dbReference type="SAM" id="MobiDB-lite"/>
    </source>
</evidence>
<dbReference type="Gene3D" id="3.40.50.1110">
    <property type="entry name" value="SGNH hydrolase"/>
    <property type="match status" value="1"/>
</dbReference>
<comment type="caution">
    <text evidence="5">The sequence shown here is derived from an EMBL/GenBank/DDBJ whole genome shotgun (WGS) entry which is preliminary data.</text>
</comment>
<accession>A0A842HE33</accession>
<dbReference type="SUPFAM" id="SSF51126">
    <property type="entry name" value="Pectin lyase-like"/>
    <property type="match status" value="1"/>
</dbReference>
<dbReference type="InterPro" id="IPR039513">
    <property type="entry name" value="PL-6"/>
</dbReference>
<dbReference type="Proteomes" id="UP000546464">
    <property type="component" value="Unassembled WGS sequence"/>
</dbReference>
<dbReference type="Pfam" id="PF13472">
    <property type="entry name" value="Lipase_GDSL_2"/>
    <property type="match status" value="1"/>
</dbReference>
<dbReference type="EMBL" id="JACHVB010000016">
    <property type="protein sequence ID" value="MBC2593837.1"/>
    <property type="molecule type" value="Genomic_DNA"/>
</dbReference>
<organism evidence="5 6">
    <name type="scientific">Ruficoccus amylovorans</name>
    <dbReference type="NCBI Taxonomy" id="1804625"/>
    <lineage>
        <taxon>Bacteria</taxon>
        <taxon>Pseudomonadati</taxon>
        <taxon>Verrucomicrobiota</taxon>
        <taxon>Opitutia</taxon>
        <taxon>Puniceicoccales</taxon>
        <taxon>Cerasicoccaceae</taxon>
        <taxon>Ruficoccus</taxon>
    </lineage>
</organism>
<dbReference type="CDD" id="cd01821">
    <property type="entry name" value="Rhamnogalacturan_acetylesterase_like"/>
    <property type="match status" value="1"/>
</dbReference>
<protein>
    <recommendedName>
        <fullName evidence="4">SGNH hydrolase-type esterase domain-containing protein</fullName>
    </recommendedName>
</protein>
<evidence type="ECO:0000259" key="4">
    <source>
        <dbReference type="Pfam" id="PF13472"/>
    </source>
</evidence>
<dbReference type="SMART" id="SM00710">
    <property type="entry name" value="PbH1"/>
    <property type="match status" value="4"/>
</dbReference>
<dbReference type="InterPro" id="IPR037459">
    <property type="entry name" value="RhgT-like"/>
</dbReference>
<feature type="region of interest" description="Disordered" evidence="3">
    <location>
        <begin position="548"/>
        <end position="577"/>
    </location>
</feature>
<evidence type="ECO:0000313" key="5">
    <source>
        <dbReference type="EMBL" id="MBC2593837.1"/>
    </source>
</evidence>
<keyword evidence="6" id="KW-1185">Reference proteome</keyword>
<evidence type="ECO:0000256" key="2">
    <source>
        <dbReference type="ARBA" id="ARBA00022801"/>
    </source>
</evidence>
<feature type="domain" description="SGNH hydrolase-type esterase" evidence="4">
    <location>
        <begin position="619"/>
        <end position="799"/>
    </location>
</feature>
<dbReference type="InterPro" id="IPR006626">
    <property type="entry name" value="PbH1"/>
</dbReference>
<dbReference type="PANTHER" id="PTHR43695:SF1">
    <property type="entry name" value="RHAMNOGALACTURONAN ACETYLESTERASE"/>
    <property type="match status" value="1"/>
</dbReference>
<dbReference type="InterPro" id="IPR012334">
    <property type="entry name" value="Pectin_lyas_fold"/>
</dbReference>
<dbReference type="SUPFAM" id="SSF52266">
    <property type="entry name" value="SGNH hydrolase"/>
    <property type="match status" value="1"/>
</dbReference>
<dbReference type="InterPro" id="IPR011050">
    <property type="entry name" value="Pectin_lyase_fold/virulence"/>
</dbReference>
<evidence type="ECO:0000256" key="1">
    <source>
        <dbReference type="ARBA" id="ARBA00008668"/>
    </source>
</evidence>
<comment type="similarity">
    <text evidence="1">Belongs to the 'GDSL' lipolytic enzyme family.</text>
</comment>
<gene>
    <name evidence="5" type="ORF">H5P28_06145</name>
</gene>
<dbReference type="InterPro" id="IPR036514">
    <property type="entry name" value="SGNH_hydro_sf"/>
</dbReference>
<dbReference type="Pfam" id="PF14592">
    <property type="entry name" value="Chondroitinas_B"/>
    <property type="match status" value="1"/>
</dbReference>
<sequence>MMHNKIIISMIRKTIKTSTLASIAYFITLINLMAADIWVSPASDKDSFSTIQAALDAAAPGDVIRIAPGIYRERVRFTQSGTAERPIVLQGEGPGVIIDGSEPVDLEWMPAPEIGPGVYRAPLDFFPFTITANRQILTTLDESRTSSPDTSPSKHDRLSIRWEKAFVQGIGPSGWDGVKALAMYRREGKELLVRFKDKLDPRLMSMTVAPDKPIVDTNHQDYCVVRNLTLRNGTTGILLRGTGGGLVEHCNIDPADFGIVLDEGAKDCVVRYNSITMNPYSGADPQSKGSWDNWQAMKIGGFYDRVGIDIKNTLGGHDIHDNYIHEHWDGIGDHGNPPWNANDPDANPNLNIHHNLIRNLNDDGMETMGPSVNGQWHHNIVMRTICGCRIKAPQKGPLYIYRNIFIDNIEDLRNWGEGQQSYPEATVWVYHNTSTSNAAVNMNYHDLQAPLTTPHYHYLNNLFWCRQWIHASEPLPLPDWQTGSNVFILAGPDALRPWDAPLDEEESNKIVRQWQRGIELAMEAGRETNSTWVAEGPSGFTDPLEGDYSLRADSPARNRTTTPELDAGKSLPGMETGAVPDHTGDAGALPYGTPMPQLPRFKLPTPMRPDGGETLIVLVGDSTVTGKTAGQDQAGWGWALQHWTTPGIRVENTAMGGRSSRSFRTEGRWDAAMALAPDWVLIQFGHNDQPGKGPERESDAETDFRDHLRRYVREAREQGAKPILVTPVCRRTYSSKGELRDSLEPYAESVRIVAEEMQVPCLDLHQFSREQFSQMAPAESRAFGPTNNPEDKTHFSTAGSTVIAQWVLVLMRQDIPELAEYFESSAHIPAGPKQLETANK</sequence>
<evidence type="ECO:0000313" key="6">
    <source>
        <dbReference type="Proteomes" id="UP000546464"/>
    </source>
</evidence>
<dbReference type="AlphaFoldDB" id="A0A842HE33"/>
<reference evidence="5 6" key="1">
    <citation type="submission" date="2020-07" db="EMBL/GenBank/DDBJ databases">
        <authorList>
            <person name="Feng X."/>
        </authorList>
    </citation>
    <scope>NUCLEOTIDE SEQUENCE [LARGE SCALE GENOMIC DNA]</scope>
    <source>
        <strain evidence="5 6">JCM31066</strain>
    </source>
</reference>